<dbReference type="InterPro" id="IPR036388">
    <property type="entry name" value="WH-like_DNA-bd_sf"/>
</dbReference>
<proteinExistence type="predicted"/>
<dbReference type="EMBL" id="JAAMFM010000002">
    <property type="protein sequence ID" value="NVM93789.1"/>
    <property type="molecule type" value="Genomic_DNA"/>
</dbReference>
<evidence type="ECO:0000259" key="5">
    <source>
        <dbReference type="PROSITE" id="PS51078"/>
    </source>
</evidence>
<dbReference type="Pfam" id="PF09339">
    <property type="entry name" value="HTH_IclR"/>
    <property type="match status" value="1"/>
</dbReference>
<dbReference type="PANTHER" id="PTHR30136:SF24">
    <property type="entry name" value="HTH-TYPE TRANSCRIPTIONAL REPRESSOR ALLR"/>
    <property type="match status" value="1"/>
</dbReference>
<dbReference type="InterPro" id="IPR050707">
    <property type="entry name" value="HTH_MetabolicPath_Reg"/>
</dbReference>
<dbReference type="AlphaFoldDB" id="A0A7Y7LY93"/>
<evidence type="ECO:0000313" key="7">
    <source>
        <dbReference type="Proteomes" id="UP000543556"/>
    </source>
</evidence>
<comment type="caution">
    <text evidence="6">The sequence shown here is derived from an EMBL/GenBank/DDBJ whole genome shotgun (WGS) entry which is preliminary data.</text>
</comment>
<sequence length="271" mass="28694">MEPTFARAERTPTLIASVGRALAVLDCIGSASRPLSAKVIARATALSLGTTYNVLRTLAHSNYVVQDADGFVLGPAHPALAADGGAVALAQGRAVLNGIRDELRVAAYLSRYVDGEIEMVDIVDGPLSPRVDLWVGLQDGAHATAFGKQILAVLDPAARRDYITRHPLHELTPYTVSSPREFLHRLEARPAVSVDDQEYALGFTCLAVPVASSSWLGALAISFPSGRARENSDRENSAGYAKVLQAGAAQLSMVLGIHPGPGQGQPFHVLK</sequence>
<dbReference type="Gene3D" id="1.10.10.10">
    <property type="entry name" value="Winged helix-like DNA-binding domain superfamily/Winged helix DNA-binding domain"/>
    <property type="match status" value="1"/>
</dbReference>
<dbReference type="GO" id="GO:0003677">
    <property type="term" value="F:DNA binding"/>
    <property type="evidence" value="ECO:0007669"/>
    <property type="project" value="UniProtKB-KW"/>
</dbReference>
<gene>
    <name evidence="6" type="ORF">G6034_02480</name>
</gene>
<organism evidence="6 7">
    <name type="scientific">Arthrobacter wenxiniae</name>
    <dbReference type="NCBI Taxonomy" id="2713570"/>
    <lineage>
        <taxon>Bacteria</taxon>
        <taxon>Bacillati</taxon>
        <taxon>Actinomycetota</taxon>
        <taxon>Actinomycetes</taxon>
        <taxon>Micrococcales</taxon>
        <taxon>Micrococcaceae</taxon>
        <taxon>Arthrobacter</taxon>
    </lineage>
</organism>
<keyword evidence="2" id="KW-0238">DNA-binding</keyword>
<feature type="domain" description="HTH iclR-type" evidence="4">
    <location>
        <begin position="15"/>
        <end position="75"/>
    </location>
</feature>
<keyword evidence="1" id="KW-0805">Transcription regulation</keyword>
<evidence type="ECO:0000256" key="1">
    <source>
        <dbReference type="ARBA" id="ARBA00023015"/>
    </source>
</evidence>
<dbReference type="PANTHER" id="PTHR30136">
    <property type="entry name" value="HELIX-TURN-HELIX TRANSCRIPTIONAL REGULATOR, ICLR FAMILY"/>
    <property type="match status" value="1"/>
</dbReference>
<dbReference type="SUPFAM" id="SSF46785">
    <property type="entry name" value="Winged helix' DNA-binding domain"/>
    <property type="match status" value="1"/>
</dbReference>
<dbReference type="Proteomes" id="UP000543556">
    <property type="component" value="Unassembled WGS sequence"/>
</dbReference>
<dbReference type="Pfam" id="PF01614">
    <property type="entry name" value="IclR_C"/>
    <property type="match status" value="1"/>
</dbReference>
<protein>
    <submittedName>
        <fullName evidence="6">Helix-turn-helix domain-containing protein</fullName>
    </submittedName>
</protein>
<evidence type="ECO:0000256" key="3">
    <source>
        <dbReference type="ARBA" id="ARBA00023163"/>
    </source>
</evidence>
<keyword evidence="3" id="KW-0804">Transcription</keyword>
<dbReference type="InterPro" id="IPR014757">
    <property type="entry name" value="Tscrpt_reg_IclR_C"/>
</dbReference>
<evidence type="ECO:0000313" key="6">
    <source>
        <dbReference type="EMBL" id="NVM93789.1"/>
    </source>
</evidence>
<accession>A0A7Y7LY93</accession>
<dbReference type="GO" id="GO:0045892">
    <property type="term" value="P:negative regulation of DNA-templated transcription"/>
    <property type="evidence" value="ECO:0007669"/>
    <property type="project" value="TreeGrafter"/>
</dbReference>
<dbReference type="SMART" id="SM00346">
    <property type="entry name" value="HTH_ICLR"/>
    <property type="match status" value="1"/>
</dbReference>
<dbReference type="PROSITE" id="PS51077">
    <property type="entry name" value="HTH_ICLR"/>
    <property type="match status" value="1"/>
</dbReference>
<dbReference type="PROSITE" id="PS51078">
    <property type="entry name" value="ICLR_ED"/>
    <property type="match status" value="1"/>
</dbReference>
<dbReference type="InterPro" id="IPR029016">
    <property type="entry name" value="GAF-like_dom_sf"/>
</dbReference>
<name>A0A7Y7LY93_9MICC</name>
<dbReference type="InterPro" id="IPR005471">
    <property type="entry name" value="Tscrpt_reg_IclR_N"/>
</dbReference>
<feature type="domain" description="IclR-ED" evidence="5">
    <location>
        <begin position="69"/>
        <end position="257"/>
    </location>
</feature>
<dbReference type="RefSeq" id="WP_176633514.1">
    <property type="nucleotide sequence ID" value="NZ_JAAMFM010000002.1"/>
</dbReference>
<evidence type="ECO:0000259" key="4">
    <source>
        <dbReference type="PROSITE" id="PS51077"/>
    </source>
</evidence>
<keyword evidence="7" id="KW-1185">Reference proteome</keyword>
<dbReference type="InterPro" id="IPR036390">
    <property type="entry name" value="WH_DNA-bd_sf"/>
</dbReference>
<dbReference type="GO" id="GO:0003700">
    <property type="term" value="F:DNA-binding transcription factor activity"/>
    <property type="evidence" value="ECO:0007669"/>
    <property type="project" value="TreeGrafter"/>
</dbReference>
<dbReference type="SUPFAM" id="SSF55781">
    <property type="entry name" value="GAF domain-like"/>
    <property type="match status" value="1"/>
</dbReference>
<dbReference type="Gene3D" id="3.30.450.40">
    <property type="match status" value="1"/>
</dbReference>
<evidence type="ECO:0000256" key="2">
    <source>
        <dbReference type="ARBA" id="ARBA00023125"/>
    </source>
</evidence>
<reference evidence="6 7" key="1">
    <citation type="submission" date="2020-02" db="EMBL/GenBank/DDBJ databases">
        <title>Genome sequence of strain AETb3-4.</title>
        <authorList>
            <person name="Gao J."/>
            <person name="Zhang X."/>
        </authorList>
    </citation>
    <scope>NUCLEOTIDE SEQUENCE [LARGE SCALE GENOMIC DNA]</scope>
    <source>
        <strain evidence="6 7">AETb3-4</strain>
    </source>
</reference>